<evidence type="ECO:0000313" key="2">
    <source>
        <dbReference type="EMBL" id="KIM86307.1"/>
    </source>
</evidence>
<dbReference type="HOGENOM" id="CLU_319260_0_0_1"/>
<dbReference type="EMBL" id="KN832982">
    <property type="protein sequence ID" value="KIM86307.1"/>
    <property type="molecule type" value="Genomic_DNA"/>
</dbReference>
<dbReference type="InParanoid" id="A0A0C3C9C2"/>
<keyword evidence="3" id="KW-1185">Reference proteome</keyword>
<gene>
    <name evidence="2" type="ORF">PILCRDRAFT_4817</name>
</gene>
<protein>
    <submittedName>
        <fullName evidence="2">Uncharacterized protein</fullName>
    </submittedName>
</protein>
<feature type="non-terminal residue" evidence="2">
    <location>
        <position position="1"/>
    </location>
</feature>
<feature type="region of interest" description="Disordered" evidence="1">
    <location>
        <begin position="274"/>
        <end position="299"/>
    </location>
</feature>
<feature type="compositionally biased region" description="Polar residues" evidence="1">
    <location>
        <begin position="461"/>
        <end position="472"/>
    </location>
</feature>
<feature type="compositionally biased region" description="Basic and acidic residues" evidence="1">
    <location>
        <begin position="497"/>
        <end position="507"/>
    </location>
</feature>
<organism evidence="2 3">
    <name type="scientific">Piloderma croceum (strain F 1598)</name>
    <dbReference type="NCBI Taxonomy" id="765440"/>
    <lineage>
        <taxon>Eukaryota</taxon>
        <taxon>Fungi</taxon>
        <taxon>Dikarya</taxon>
        <taxon>Basidiomycota</taxon>
        <taxon>Agaricomycotina</taxon>
        <taxon>Agaricomycetes</taxon>
        <taxon>Agaricomycetidae</taxon>
        <taxon>Atheliales</taxon>
        <taxon>Atheliaceae</taxon>
        <taxon>Piloderma</taxon>
    </lineage>
</organism>
<evidence type="ECO:0000313" key="3">
    <source>
        <dbReference type="Proteomes" id="UP000054166"/>
    </source>
</evidence>
<dbReference type="STRING" id="765440.A0A0C3C9C2"/>
<reference evidence="2 3" key="1">
    <citation type="submission" date="2014-04" db="EMBL/GenBank/DDBJ databases">
        <authorList>
            <consortium name="DOE Joint Genome Institute"/>
            <person name="Kuo A."/>
            <person name="Tarkka M."/>
            <person name="Buscot F."/>
            <person name="Kohler A."/>
            <person name="Nagy L.G."/>
            <person name="Floudas D."/>
            <person name="Copeland A."/>
            <person name="Barry K.W."/>
            <person name="Cichocki N."/>
            <person name="Veneault-Fourrey C."/>
            <person name="LaButti K."/>
            <person name="Lindquist E.A."/>
            <person name="Lipzen A."/>
            <person name="Lundell T."/>
            <person name="Morin E."/>
            <person name="Murat C."/>
            <person name="Sun H."/>
            <person name="Tunlid A."/>
            <person name="Henrissat B."/>
            <person name="Grigoriev I.V."/>
            <person name="Hibbett D.S."/>
            <person name="Martin F."/>
            <person name="Nordberg H.P."/>
            <person name="Cantor M.N."/>
            <person name="Hua S.X."/>
        </authorList>
    </citation>
    <scope>NUCLEOTIDE SEQUENCE [LARGE SCALE GENOMIC DNA]</scope>
    <source>
        <strain evidence="2 3">F 1598</strain>
    </source>
</reference>
<dbReference type="AlphaFoldDB" id="A0A0C3C9C2"/>
<dbReference type="PANTHER" id="PTHR23159:SF31">
    <property type="entry name" value="CENTROSOME-ASSOCIATED PROTEIN CEP250 ISOFORM X1"/>
    <property type="match status" value="1"/>
</dbReference>
<dbReference type="Proteomes" id="UP000054166">
    <property type="component" value="Unassembled WGS sequence"/>
</dbReference>
<dbReference type="OrthoDB" id="3041413at2759"/>
<evidence type="ECO:0000256" key="1">
    <source>
        <dbReference type="SAM" id="MobiDB-lite"/>
    </source>
</evidence>
<dbReference type="PANTHER" id="PTHR23159">
    <property type="entry name" value="CENTROSOMAL PROTEIN 2"/>
    <property type="match status" value="1"/>
</dbReference>
<accession>A0A0C3C9C2</accession>
<sequence>WEERLVKEKRKADERRKTKTERIRREDEATLRALEQERREAEQKRQLAEEQRQAELESKDRLADEKRKAEERRNAEAEKRRKTEIERKRRDNEAALRVLEEERRAAEEKERLAKQHRQAELEAKELEERLAEEKAEERRKAEAEEKRKAEIERKRIEGEAALRTLKEERQKAEEKERLAKQQRQAELEMKELEGRLAEEKSRIEERRKTEAEEIRRAEMERKRRENEAALRALEEERREAEENRRLAEEQRQVELEAKELKERLAEEKRKAEERRKAEAEEGRQAEERHQAEIECKRRDSEDQAMLRTLEEERLKYPLRVDLEGVCEDETFEAESVTVWPKKGVVPSISPVLGSDDFVRLQSRWEGGCILSVHDSGLADDWLNHYYEHECLVNLRANKIGGPIPSMLSVDVPALTVFGAMSPEIIEMAGELTKLSGFPVMIRPVTEDPSAHFIYKEPANLSGESTSSQTIGTSDGRGESEHGSSHCGTSLGRSNPLGHDEYPDKLAEGGDDDDDDGHSPDPPASATDLRQREITHDTDICLGILVNGNDREDFLHLQTSVKFYPIPNEKEPPDSGKSKPKIEAHIVHLKLLRSPSVEIDSATGSLGFLTGHKSFLHFSNFVSLGHDESPRKYTFIENEQRTKTSNVTAGLAGGKPTLTGGLTYAKVDATTTQAAEDTPSSYWVVKFEAMKQSSNYYRTLNTKIYRSHRLRKSSSSYQDMDLDAKYGMSVEVDLPIRKDAPKVSFIYRHQIHCWVAVKSKARCRGIIVVAANYIPDIYTERPLRIREYPKLNLVLNGSEENIEGDASPRPEQTSAGIISFGTAIIPEAPHQILQRLRSFKQRIKRRLKKPHEQIMPDIPIHTHVRRGWDHTNLQWQSVVWPKLDCDLQPLQGRSTAAWRLDGRGGWNAKDAI</sequence>
<feature type="region of interest" description="Disordered" evidence="1">
    <location>
        <begin position="456"/>
        <end position="531"/>
    </location>
</feature>
<feature type="region of interest" description="Disordered" evidence="1">
    <location>
        <begin position="1"/>
        <end position="252"/>
    </location>
</feature>
<reference evidence="3" key="2">
    <citation type="submission" date="2015-01" db="EMBL/GenBank/DDBJ databases">
        <title>Evolutionary Origins and Diversification of the Mycorrhizal Mutualists.</title>
        <authorList>
            <consortium name="DOE Joint Genome Institute"/>
            <consortium name="Mycorrhizal Genomics Consortium"/>
            <person name="Kohler A."/>
            <person name="Kuo A."/>
            <person name="Nagy L.G."/>
            <person name="Floudas D."/>
            <person name="Copeland A."/>
            <person name="Barry K.W."/>
            <person name="Cichocki N."/>
            <person name="Veneault-Fourrey C."/>
            <person name="LaButti K."/>
            <person name="Lindquist E.A."/>
            <person name="Lipzen A."/>
            <person name="Lundell T."/>
            <person name="Morin E."/>
            <person name="Murat C."/>
            <person name="Riley R."/>
            <person name="Ohm R."/>
            <person name="Sun H."/>
            <person name="Tunlid A."/>
            <person name="Henrissat B."/>
            <person name="Grigoriev I.V."/>
            <person name="Hibbett D.S."/>
            <person name="Martin F."/>
        </authorList>
    </citation>
    <scope>NUCLEOTIDE SEQUENCE [LARGE SCALE GENOMIC DNA]</scope>
    <source>
        <strain evidence="3">F 1598</strain>
    </source>
</reference>
<name>A0A0C3C9C2_PILCF</name>
<proteinExistence type="predicted"/>